<proteinExistence type="predicted"/>
<evidence type="ECO:0000313" key="3">
    <source>
        <dbReference type="Proteomes" id="UP001266305"/>
    </source>
</evidence>
<feature type="region of interest" description="Disordered" evidence="1">
    <location>
        <begin position="102"/>
        <end position="126"/>
    </location>
</feature>
<evidence type="ECO:0000256" key="1">
    <source>
        <dbReference type="SAM" id="MobiDB-lite"/>
    </source>
</evidence>
<feature type="compositionally biased region" description="Polar residues" evidence="1">
    <location>
        <begin position="102"/>
        <end position="120"/>
    </location>
</feature>
<organism evidence="2 3">
    <name type="scientific">Saguinus oedipus</name>
    <name type="common">Cotton-top tamarin</name>
    <name type="synonym">Oedipomidas oedipus</name>
    <dbReference type="NCBI Taxonomy" id="9490"/>
    <lineage>
        <taxon>Eukaryota</taxon>
        <taxon>Metazoa</taxon>
        <taxon>Chordata</taxon>
        <taxon>Craniata</taxon>
        <taxon>Vertebrata</taxon>
        <taxon>Euteleostomi</taxon>
        <taxon>Mammalia</taxon>
        <taxon>Eutheria</taxon>
        <taxon>Euarchontoglires</taxon>
        <taxon>Primates</taxon>
        <taxon>Haplorrhini</taxon>
        <taxon>Platyrrhini</taxon>
        <taxon>Cebidae</taxon>
        <taxon>Callitrichinae</taxon>
        <taxon>Saguinus</taxon>
    </lineage>
</organism>
<sequence length="126" mass="13032">MERGPASGLEYKRERNTNSFSGGVPGADGVSGSRRRLRCVRGVRTPRRDSGVRGTLAASQARMALAARSAHRERPLVWGGRGVISGSAASKALTESVTSAVRSAPATSRGSVASATSAGQQPCPMH</sequence>
<reference evidence="2 3" key="1">
    <citation type="submission" date="2023-05" db="EMBL/GenBank/DDBJ databases">
        <title>B98-5 Cell Line De Novo Hybrid Assembly: An Optical Mapping Approach.</title>
        <authorList>
            <person name="Kananen K."/>
            <person name="Auerbach J.A."/>
            <person name="Kautto E."/>
            <person name="Blachly J.S."/>
        </authorList>
    </citation>
    <scope>NUCLEOTIDE SEQUENCE [LARGE SCALE GENOMIC DNA]</scope>
    <source>
        <strain evidence="2">B95-8</strain>
        <tissue evidence="2">Cell line</tissue>
    </source>
</reference>
<keyword evidence="3" id="KW-1185">Reference proteome</keyword>
<gene>
    <name evidence="2" type="ORF">P7K49_017294</name>
</gene>
<dbReference type="Proteomes" id="UP001266305">
    <property type="component" value="Unassembled WGS sequence"/>
</dbReference>
<feature type="region of interest" description="Disordered" evidence="1">
    <location>
        <begin position="1"/>
        <end position="56"/>
    </location>
</feature>
<accession>A0ABQ9V239</accession>
<dbReference type="EMBL" id="JASSZA010000008">
    <property type="protein sequence ID" value="KAK2103438.1"/>
    <property type="molecule type" value="Genomic_DNA"/>
</dbReference>
<evidence type="ECO:0000313" key="2">
    <source>
        <dbReference type="EMBL" id="KAK2103438.1"/>
    </source>
</evidence>
<comment type="caution">
    <text evidence="2">The sequence shown here is derived from an EMBL/GenBank/DDBJ whole genome shotgun (WGS) entry which is preliminary data.</text>
</comment>
<protein>
    <submittedName>
        <fullName evidence="2">Uncharacterized protein</fullName>
    </submittedName>
</protein>
<name>A0ABQ9V239_SAGOE</name>
<feature type="compositionally biased region" description="Basic residues" evidence="1">
    <location>
        <begin position="33"/>
        <end position="45"/>
    </location>
</feature>